<dbReference type="RefSeq" id="WP_127161987.1">
    <property type="nucleotide sequence ID" value="NZ_CP029822.1"/>
</dbReference>
<gene>
    <name evidence="4" type="ORF">DM558_03005</name>
</gene>
<evidence type="ECO:0000256" key="1">
    <source>
        <dbReference type="ARBA" id="ARBA00022679"/>
    </source>
</evidence>
<dbReference type="EMBL" id="CP029822">
    <property type="protein sequence ID" value="AZS49812.1"/>
    <property type="molecule type" value="Genomic_DNA"/>
</dbReference>
<evidence type="ECO:0000313" key="4">
    <source>
        <dbReference type="EMBL" id="AZS49812.1"/>
    </source>
</evidence>
<evidence type="ECO:0000259" key="3">
    <source>
        <dbReference type="PROSITE" id="PS51186"/>
    </source>
</evidence>
<reference evidence="5" key="1">
    <citation type="submission" date="2018-06" db="EMBL/GenBank/DDBJ databases">
        <title>Complete genome of Pseudomonas insecticola strain QZS01.</title>
        <authorList>
            <person name="Wang J."/>
            <person name="Su Q."/>
        </authorList>
    </citation>
    <scope>NUCLEOTIDE SEQUENCE [LARGE SCALE GENOMIC DNA]</scope>
    <source>
        <strain evidence="5">QZS01</strain>
    </source>
</reference>
<evidence type="ECO:0000313" key="5">
    <source>
        <dbReference type="Proteomes" id="UP000273143"/>
    </source>
</evidence>
<dbReference type="PROSITE" id="PS51186">
    <property type="entry name" value="GNAT"/>
    <property type="match status" value="1"/>
</dbReference>
<protein>
    <submittedName>
        <fullName evidence="4">GNAT family N-acetyltransferase</fullName>
    </submittedName>
</protein>
<keyword evidence="1 4" id="KW-0808">Transferase</keyword>
<dbReference type="CDD" id="cd04301">
    <property type="entry name" value="NAT_SF"/>
    <property type="match status" value="1"/>
</dbReference>
<dbReference type="PANTHER" id="PTHR43800:SF1">
    <property type="entry name" value="PEPTIDYL-LYSINE N-ACETYLTRANSFERASE YJAB"/>
    <property type="match status" value="1"/>
</dbReference>
<dbReference type="AlphaFoldDB" id="A0A3S9XBI6"/>
<accession>A0A3S9XBI6</accession>
<dbReference type="Gene3D" id="3.40.630.30">
    <property type="match status" value="1"/>
</dbReference>
<dbReference type="Proteomes" id="UP000273143">
    <property type="component" value="Chromosome"/>
</dbReference>
<dbReference type="KEGG" id="emo:DM558_03005"/>
<dbReference type="PANTHER" id="PTHR43800">
    <property type="entry name" value="PEPTIDYL-LYSINE N-ACETYLTRANSFERASE YJAB"/>
    <property type="match status" value="1"/>
</dbReference>
<dbReference type="InterPro" id="IPR000182">
    <property type="entry name" value="GNAT_dom"/>
</dbReference>
<organism evidence="4 5">
    <name type="scientific">Entomomonas moraniae</name>
    <dbReference type="NCBI Taxonomy" id="2213226"/>
    <lineage>
        <taxon>Bacteria</taxon>
        <taxon>Pseudomonadati</taxon>
        <taxon>Pseudomonadota</taxon>
        <taxon>Gammaproteobacteria</taxon>
        <taxon>Pseudomonadales</taxon>
        <taxon>Pseudomonadaceae</taxon>
        <taxon>Entomomonas</taxon>
    </lineage>
</organism>
<sequence length="147" mass="16866">MIITVANKNDLQEILQLQYLAYQSEAKLCGNMNIPPLTQTLEEVLQEYEKGIVLKVMDNGDIIGSVRGYIEDDTLYIGKLIVKPDKQNQGIGTKLLTEIENVLPHQRCELFTSSKSDRNIKLYQKIGYNIFKEKKISNTLKLLYLEK</sequence>
<dbReference type="GO" id="GO:0016747">
    <property type="term" value="F:acyltransferase activity, transferring groups other than amino-acyl groups"/>
    <property type="evidence" value="ECO:0007669"/>
    <property type="project" value="InterPro"/>
</dbReference>
<feature type="domain" description="N-acetyltransferase" evidence="3">
    <location>
        <begin position="1"/>
        <end position="146"/>
    </location>
</feature>
<keyword evidence="2" id="KW-0012">Acyltransferase</keyword>
<dbReference type="InterPro" id="IPR016181">
    <property type="entry name" value="Acyl_CoA_acyltransferase"/>
</dbReference>
<proteinExistence type="predicted"/>
<dbReference type="Pfam" id="PF00583">
    <property type="entry name" value="Acetyltransf_1"/>
    <property type="match status" value="1"/>
</dbReference>
<evidence type="ECO:0000256" key="2">
    <source>
        <dbReference type="ARBA" id="ARBA00023315"/>
    </source>
</evidence>
<name>A0A3S9XBI6_9GAMM</name>
<dbReference type="SUPFAM" id="SSF55729">
    <property type="entry name" value="Acyl-CoA N-acyltransferases (Nat)"/>
    <property type="match status" value="1"/>
</dbReference>
<keyword evidence="5" id="KW-1185">Reference proteome</keyword>